<accession>A0A8S1DK79</accession>
<dbReference type="OrthoDB" id="8189990at2759"/>
<dbReference type="EMBL" id="CADEPI010000163">
    <property type="protein sequence ID" value="CAB3378404.1"/>
    <property type="molecule type" value="Genomic_DNA"/>
</dbReference>
<name>A0A8S1DK79_9INSE</name>
<evidence type="ECO:0000256" key="1">
    <source>
        <dbReference type="SAM" id="SignalP"/>
    </source>
</evidence>
<organism evidence="3 4">
    <name type="scientific">Cloeon dipterum</name>
    <dbReference type="NCBI Taxonomy" id="197152"/>
    <lineage>
        <taxon>Eukaryota</taxon>
        <taxon>Metazoa</taxon>
        <taxon>Ecdysozoa</taxon>
        <taxon>Arthropoda</taxon>
        <taxon>Hexapoda</taxon>
        <taxon>Insecta</taxon>
        <taxon>Pterygota</taxon>
        <taxon>Palaeoptera</taxon>
        <taxon>Ephemeroptera</taxon>
        <taxon>Pisciforma</taxon>
        <taxon>Baetidae</taxon>
        <taxon>Cloeon</taxon>
    </lineage>
</organism>
<feature type="domain" description="DUF4773" evidence="2">
    <location>
        <begin position="27"/>
        <end position="139"/>
    </location>
</feature>
<reference evidence="3 4" key="1">
    <citation type="submission" date="2020-04" db="EMBL/GenBank/DDBJ databases">
        <authorList>
            <person name="Alioto T."/>
            <person name="Alioto T."/>
            <person name="Gomez Garrido J."/>
        </authorList>
    </citation>
    <scope>NUCLEOTIDE SEQUENCE [LARGE SCALE GENOMIC DNA]</scope>
</reference>
<dbReference type="PROSITE" id="PS51257">
    <property type="entry name" value="PROKAR_LIPOPROTEIN"/>
    <property type="match status" value="1"/>
</dbReference>
<keyword evidence="4" id="KW-1185">Reference proteome</keyword>
<dbReference type="Proteomes" id="UP000494165">
    <property type="component" value="Unassembled WGS sequence"/>
</dbReference>
<dbReference type="AlphaFoldDB" id="A0A8S1DK79"/>
<comment type="caution">
    <text evidence="3">The sequence shown here is derived from an EMBL/GenBank/DDBJ whole genome shotgun (WGS) entry which is preliminary data.</text>
</comment>
<evidence type="ECO:0000259" key="2">
    <source>
        <dbReference type="Pfam" id="PF15998"/>
    </source>
</evidence>
<dbReference type="PANTHER" id="PTHR36299:SF4">
    <property type="entry name" value="GH07892P-RELATED"/>
    <property type="match status" value="1"/>
</dbReference>
<gene>
    <name evidence="3" type="ORF">CLODIP_2_CD09862</name>
</gene>
<feature type="signal peptide" evidence="1">
    <location>
        <begin position="1"/>
        <end position="21"/>
    </location>
</feature>
<proteinExistence type="predicted"/>
<feature type="chain" id="PRO_5035769298" description="DUF4773 domain-containing protein" evidence="1">
    <location>
        <begin position="22"/>
        <end position="148"/>
    </location>
</feature>
<dbReference type="Pfam" id="PF15998">
    <property type="entry name" value="DUF4773"/>
    <property type="match status" value="1"/>
</dbReference>
<sequence length="148" mass="16969">MRPSTIFIGFVLLAGSMILACDPDKKNCWCGEYSYGCCETITILVFWDYEVCARIEYSYDDEAMDISITVDDKNIFEDTLSVDRLDGEERCTYYKGFKMCLNFSELELKGRSMHLCIDVDVMRGRSNVYDKNFCFTVGNKESAPLALN</sequence>
<evidence type="ECO:0000313" key="3">
    <source>
        <dbReference type="EMBL" id="CAB3378404.1"/>
    </source>
</evidence>
<dbReference type="PANTHER" id="PTHR36299">
    <property type="entry name" value="AGAP008005-PA"/>
    <property type="match status" value="1"/>
</dbReference>
<evidence type="ECO:0000313" key="4">
    <source>
        <dbReference type="Proteomes" id="UP000494165"/>
    </source>
</evidence>
<protein>
    <recommendedName>
        <fullName evidence="2">DUF4773 domain-containing protein</fullName>
    </recommendedName>
</protein>
<dbReference type="InterPro" id="IPR031941">
    <property type="entry name" value="DUF4773"/>
</dbReference>
<keyword evidence="1" id="KW-0732">Signal</keyword>